<accession>A0AAV1RF58</accession>
<dbReference type="Proteomes" id="UP001314170">
    <property type="component" value="Unassembled WGS sequence"/>
</dbReference>
<organism evidence="1 2">
    <name type="scientific">Dovyalis caffra</name>
    <dbReference type="NCBI Taxonomy" id="77055"/>
    <lineage>
        <taxon>Eukaryota</taxon>
        <taxon>Viridiplantae</taxon>
        <taxon>Streptophyta</taxon>
        <taxon>Embryophyta</taxon>
        <taxon>Tracheophyta</taxon>
        <taxon>Spermatophyta</taxon>
        <taxon>Magnoliopsida</taxon>
        <taxon>eudicotyledons</taxon>
        <taxon>Gunneridae</taxon>
        <taxon>Pentapetalae</taxon>
        <taxon>rosids</taxon>
        <taxon>fabids</taxon>
        <taxon>Malpighiales</taxon>
        <taxon>Salicaceae</taxon>
        <taxon>Flacourtieae</taxon>
        <taxon>Dovyalis</taxon>
    </lineage>
</organism>
<gene>
    <name evidence="1" type="ORF">DCAF_LOCUS9469</name>
</gene>
<evidence type="ECO:0000313" key="2">
    <source>
        <dbReference type="Proteomes" id="UP001314170"/>
    </source>
</evidence>
<evidence type="ECO:0000313" key="1">
    <source>
        <dbReference type="EMBL" id="CAK7333400.1"/>
    </source>
</evidence>
<protein>
    <submittedName>
        <fullName evidence="1">Uncharacterized protein</fullName>
    </submittedName>
</protein>
<reference evidence="1 2" key="1">
    <citation type="submission" date="2024-01" db="EMBL/GenBank/DDBJ databases">
        <authorList>
            <person name="Waweru B."/>
        </authorList>
    </citation>
    <scope>NUCLEOTIDE SEQUENCE [LARGE SCALE GENOMIC DNA]</scope>
</reference>
<name>A0AAV1RF58_9ROSI</name>
<sequence length="147" mass="16526">MVQILRDTSYFSTTDETLLIIGVHSALALLLPQPTSGYIPNVPPRIGSECYRHSSYRNGSTPMILPMANSLNPMCLEVTRYFGECVTDGVQVEARTWRPFQARTWTNTSLRLNKIDKLNLGRATPVVLDLEMTARKRKGKVVEARSN</sequence>
<proteinExistence type="predicted"/>
<comment type="caution">
    <text evidence="1">The sequence shown here is derived from an EMBL/GenBank/DDBJ whole genome shotgun (WGS) entry which is preliminary data.</text>
</comment>
<keyword evidence="2" id="KW-1185">Reference proteome</keyword>
<dbReference type="EMBL" id="CAWUPB010000913">
    <property type="protein sequence ID" value="CAK7333400.1"/>
    <property type="molecule type" value="Genomic_DNA"/>
</dbReference>
<dbReference type="AlphaFoldDB" id="A0AAV1RF58"/>